<feature type="transmembrane region" description="Helical" evidence="1">
    <location>
        <begin position="21"/>
        <end position="42"/>
    </location>
</feature>
<keyword evidence="4" id="KW-1185">Reference proteome</keyword>
<dbReference type="EMBL" id="VJMG01000110">
    <property type="protein sequence ID" value="TRL30720.1"/>
    <property type="molecule type" value="Genomic_DNA"/>
</dbReference>
<dbReference type="AlphaFoldDB" id="A0A549SM58"/>
<feature type="transmembrane region" description="Helical" evidence="1">
    <location>
        <begin position="147"/>
        <end position="167"/>
    </location>
</feature>
<feature type="transmembrane region" description="Helical" evidence="1">
    <location>
        <begin position="62"/>
        <end position="84"/>
    </location>
</feature>
<accession>A0A549SM58</accession>
<comment type="caution">
    <text evidence="3">The sequence shown here is derived from an EMBL/GenBank/DDBJ whole genome shotgun (WGS) entry which is preliminary data.</text>
</comment>
<organism evidence="3 4">
    <name type="scientific">Rhizobium straminoryzae</name>
    <dbReference type="NCBI Taxonomy" id="1387186"/>
    <lineage>
        <taxon>Bacteria</taxon>
        <taxon>Pseudomonadati</taxon>
        <taxon>Pseudomonadota</taxon>
        <taxon>Alphaproteobacteria</taxon>
        <taxon>Hyphomicrobiales</taxon>
        <taxon>Rhizobiaceae</taxon>
        <taxon>Rhizobium/Agrobacterium group</taxon>
        <taxon>Rhizobium</taxon>
    </lineage>
</organism>
<evidence type="ECO:0000259" key="2">
    <source>
        <dbReference type="Pfam" id="PF07786"/>
    </source>
</evidence>
<sequence length="334" mass="36099">MVRLSSTDASLPVAGSRTPRILLIDTLRGVALLAMASYHFTWDLEFFGYLEAGTATHGAWKIYARVIASSFLFLVGVSLLLAHGSGVRWQAFGKRLAMVAGAALVISIATRFAMPEEWIYFGILHNIALSSLIGLAFLRLPPLLTGLLSLVIAGLMVLNNWVAPGILDSEIFNTRMLAWIGFADTMPRSNDYVPVFPWIAAVLAGIAVAGLLRKHGGFVRLASLQGKANRLTWLGRHSLVFYLVHQPVLIGLVYLATLVAPPPAPDPLASFTRSCERSCLDDGNDAGLCTRFCGCTAERVVSQSLFQPMLNGTLDAAGQEKVRSIAQECTAISR</sequence>
<keyword evidence="1" id="KW-1133">Transmembrane helix</keyword>
<keyword evidence="1" id="KW-0812">Transmembrane</keyword>
<gene>
    <name evidence="3" type="ORF">FNA46_25070</name>
</gene>
<feature type="transmembrane region" description="Helical" evidence="1">
    <location>
        <begin position="96"/>
        <end position="113"/>
    </location>
</feature>
<feature type="transmembrane region" description="Helical" evidence="1">
    <location>
        <begin position="239"/>
        <end position="260"/>
    </location>
</feature>
<proteinExistence type="predicted"/>
<keyword evidence="1" id="KW-0472">Membrane</keyword>
<reference evidence="3 4" key="1">
    <citation type="submission" date="2019-07" db="EMBL/GenBank/DDBJ databases">
        <title>Ln-dependent methylotrophs.</title>
        <authorList>
            <person name="Tani A."/>
        </authorList>
    </citation>
    <scope>NUCLEOTIDE SEQUENCE [LARGE SCALE GENOMIC DNA]</scope>
    <source>
        <strain evidence="3 4">SM12</strain>
    </source>
</reference>
<protein>
    <submittedName>
        <fullName evidence="3">DUF1624 domain-containing protein</fullName>
    </submittedName>
</protein>
<feature type="transmembrane region" description="Helical" evidence="1">
    <location>
        <begin position="119"/>
        <end position="140"/>
    </location>
</feature>
<evidence type="ECO:0000313" key="4">
    <source>
        <dbReference type="Proteomes" id="UP000316801"/>
    </source>
</evidence>
<evidence type="ECO:0000256" key="1">
    <source>
        <dbReference type="SAM" id="Phobius"/>
    </source>
</evidence>
<dbReference type="InterPro" id="IPR012429">
    <property type="entry name" value="HGSNAT_cat"/>
</dbReference>
<evidence type="ECO:0000313" key="3">
    <source>
        <dbReference type="EMBL" id="TRL30720.1"/>
    </source>
</evidence>
<feature type="transmembrane region" description="Helical" evidence="1">
    <location>
        <begin position="195"/>
        <end position="212"/>
    </location>
</feature>
<dbReference type="Proteomes" id="UP000316801">
    <property type="component" value="Unassembled WGS sequence"/>
</dbReference>
<dbReference type="Pfam" id="PF07786">
    <property type="entry name" value="HGSNAT_cat"/>
    <property type="match status" value="1"/>
</dbReference>
<name>A0A549SM58_9HYPH</name>
<feature type="domain" description="Heparan-alpha-glucosaminide N-acetyltransferase catalytic" evidence="2">
    <location>
        <begin position="20"/>
        <end position="247"/>
    </location>
</feature>